<feature type="active site" evidence="5">
    <location>
        <position position="453"/>
    </location>
</feature>
<feature type="active site" evidence="5">
    <location>
        <position position="233"/>
    </location>
</feature>
<comment type="similarity">
    <text evidence="1">Belongs to the peptidase C2 family.</text>
</comment>
<dbReference type="PROSITE" id="PS50203">
    <property type="entry name" value="CALPAIN_CAT"/>
    <property type="match status" value="1"/>
</dbReference>
<evidence type="ECO:0000256" key="2">
    <source>
        <dbReference type="ARBA" id="ARBA00022670"/>
    </source>
</evidence>
<dbReference type="InterPro" id="IPR000169">
    <property type="entry name" value="Pept_cys_AS"/>
</dbReference>
<dbReference type="PRINTS" id="PR00704">
    <property type="entry name" value="CALPAIN"/>
</dbReference>
<dbReference type="Pfam" id="PF00648">
    <property type="entry name" value="Peptidase_C2"/>
    <property type="match status" value="1"/>
</dbReference>
<keyword evidence="4 5" id="KW-0788">Thiol protease</keyword>
<evidence type="ECO:0000259" key="6">
    <source>
        <dbReference type="PROSITE" id="PS50203"/>
    </source>
</evidence>
<evidence type="ECO:0000313" key="8">
    <source>
        <dbReference type="Proteomes" id="UP001642464"/>
    </source>
</evidence>
<dbReference type="SMART" id="SM00230">
    <property type="entry name" value="CysPc"/>
    <property type="match status" value="1"/>
</dbReference>
<accession>A0ABP0HV50</accession>
<proteinExistence type="inferred from homology"/>
<keyword evidence="2 5" id="KW-0645">Protease</keyword>
<gene>
    <name evidence="7" type="ORF">SCF082_LOCUS3776</name>
</gene>
<evidence type="ECO:0000256" key="4">
    <source>
        <dbReference type="ARBA" id="ARBA00022807"/>
    </source>
</evidence>
<dbReference type="Proteomes" id="UP001642464">
    <property type="component" value="Unassembled WGS sequence"/>
</dbReference>
<dbReference type="InterPro" id="IPR038765">
    <property type="entry name" value="Papain-like_cys_pep_sf"/>
</dbReference>
<dbReference type="InterPro" id="IPR001300">
    <property type="entry name" value="Peptidase_C2_calpain_cat"/>
</dbReference>
<dbReference type="PANTHER" id="PTHR10183:SF379">
    <property type="entry name" value="CALPAIN-5"/>
    <property type="match status" value="1"/>
</dbReference>
<dbReference type="SUPFAM" id="SSF54001">
    <property type="entry name" value="Cysteine proteinases"/>
    <property type="match status" value="1"/>
</dbReference>
<keyword evidence="3 5" id="KW-0378">Hydrolase</keyword>
<protein>
    <submittedName>
        <fullName evidence="7">Calpain-15 (Small optic lobes homolog)</fullName>
    </submittedName>
</protein>
<evidence type="ECO:0000313" key="7">
    <source>
        <dbReference type="EMBL" id="CAK8994066.1"/>
    </source>
</evidence>
<dbReference type="EMBL" id="CAXAMM010001947">
    <property type="protein sequence ID" value="CAK8994066.1"/>
    <property type="molecule type" value="Genomic_DNA"/>
</dbReference>
<sequence>MASHAKPQEDPSWMPRYSHADRVARGPHADSPTLSDVLLAPVPDRIERQLVVEQLRSGGVIEALHVQRDFLSLIFRSVCAPDERKRFGAMQLEACLKESLQQLSKAGNLGCLRKGLRWISVFFKQVAYETIEGHPRMWVEDADLRNMELCDIVGNYWLCTGGPTLALAPQALEQRCEDAAFPPVPSSLGALSRDVGGRVVWSRAGQLRGHGTVRLFGQNGGAAKVKQGALGDCWLVGAFACLADFPGHVEMLFDPMVLSPQGRYVIHLFDSKSGWRRVEIDDFIPCMSVPWIPQKFLVNYKDLPCFSQPVGGEVWPLLLEKAFAKVAGSYGALEGGIPEVAFQALTGQREQLRWQKESDGMWRLLRFEMPRFDNSKLTGAIHHRTRKRLNNENLFLRLAYYEQANFLLAASITPSDPTRLFERRRSDGLLEGHAYSVLEVQEVHGLRLIRLRNPWGKEEWTGRWSRRSNAWGDHPHVAADLALRGGRPADRGPADGSFWMPLEDFVNCFNSINICPSTMPVPKASRYGDATAKVAPICGRCARPVQSCWLLVHGHGTEPLSRTSTMPPGVGWVRLKNGDLCHLCLQATAPQRRAYWQQPPSSPRGTDEICGHREVELTRRVPGIDYFPFEAGAGCSLPMKRATCNLGPACTNHSPTHFATYEHPWMKPGPEVVLPKNKVKPK</sequence>
<evidence type="ECO:0000256" key="1">
    <source>
        <dbReference type="ARBA" id="ARBA00007623"/>
    </source>
</evidence>
<evidence type="ECO:0000256" key="3">
    <source>
        <dbReference type="ARBA" id="ARBA00022801"/>
    </source>
</evidence>
<organism evidence="7 8">
    <name type="scientific">Durusdinium trenchii</name>
    <dbReference type="NCBI Taxonomy" id="1381693"/>
    <lineage>
        <taxon>Eukaryota</taxon>
        <taxon>Sar</taxon>
        <taxon>Alveolata</taxon>
        <taxon>Dinophyceae</taxon>
        <taxon>Suessiales</taxon>
        <taxon>Symbiodiniaceae</taxon>
        <taxon>Durusdinium</taxon>
    </lineage>
</organism>
<evidence type="ECO:0000256" key="5">
    <source>
        <dbReference type="PROSITE-ProRule" id="PRU00239"/>
    </source>
</evidence>
<comment type="caution">
    <text evidence="7">The sequence shown here is derived from an EMBL/GenBank/DDBJ whole genome shotgun (WGS) entry which is preliminary data.</text>
</comment>
<dbReference type="Gene3D" id="3.90.70.10">
    <property type="entry name" value="Cysteine proteinases"/>
    <property type="match status" value="1"/>
</dbReference>
<name>A0ABP0HV50_9DINO</name>
<feature type="domain" description="Calpain catalytic" evidence="6">
    <location>
        <begin position="175"/>
        <end position="518"/>
    </location>
</feature>
<dbReference type="PANTHER" id="PTHR10183">
    <property type="entry name" value="CALPAIN"/>
    <property type="match status" value="1"/>
</dbReference>
<dbReference type="CDD" id="cd00044">
    <property type="entry name" value="CysPc"/>
    <property type="match status" value="1"/>
</dbReference>
<reference evidence="7 8" key="1">
    <citation type="submission" date="2024-02" db="EMBL/GenBank/DDBJ databases">
        <authorList>
            <person name="Chen Y."/>
            <person name="Shah S."/>
            <person name="Dougan E. K."/>
            <person name="Thang M."/>
            <person name="Chan C."/>
        </authorList>
    </citation>
    <scope>NUCLEOTIDE SEQUENCE [LARGE SCALE GENOMIC DNA]</scope>
</reference>
<keyword evidence="8" id="KW-1185">Reference proteome</keyword>
<dbReference type="InterPro" id="IPR022684">
    <property type="entry name" value="Calpain_cysteine_protease"/>
</dbReference>
<feature type="active site" evidence="5">
    <location>
        <position position="433"/>
    </location>
</feature>
<dbReference type="PROSITE" id="PS00139">
    <property type="entry name" value="THIOL_PROTEASE_CYS"/>
    <property type="match status" value="1"/>
</dbReference>